<feature type="transmembrane region" description="Helical" evidence="1">
    <location>
        <begin position="62"/>
        <end position="85"/>
    </location>
</feature>
<keyword evidence="1" id="KW-0472">Membrane</keyword>
<protein>
    <submittedName>
        <fullName evidence="2">Putative ixodes 8-cys protein</fullName>
    </submittedName>
</protein>
<keyword evidence="1" id="KW-0812">Transmembrane</keyword>
<evidence type="ECO:0000256" key="1">
    <source>
        <dbReference type="SAM" id="Phobius"/>
    </source>
</evidence>
<dbReference type="EMBL" id="GADI01005536">
    <property type="protein sequence ID" value="JAA68272.1"/>
    <property type="molecule type" value="mRNA"/>
</dbReference>
<sequence>MFAKKCTVLEVHIFVVYHRVIIGRTGIKGITRRFAILANFQKFQGKFLVVRNITGESKCHIFFLRILSSDCMWSVFTLLVGFLILQATNKQNKKQSIAQPTLPIVDLKVNSYYFRRRPFFLSPVTRKPVT</sequence>
<reference evidence="2" key="1">
    <citation type="submission" date="2012-12" db="EMBL/GenBank/DDBJ databases">
        <title>Identification and characterization of a phenylalanine ammonia-lyase gene family in Isatis indigotica Fort.</title>
        <authorList>
            <person name="Liu Q."/>
            <person name="Chen J."/>
            <person name="Zhou X."/>
            <person name="Di P."/>
            <person name="Xiao Y."/>
            <person name="Xuan H."/>
            <person name="Zhang L."/>
            <person name="Chen W."/>
        </authorList>
    </citation>
    <scope>NUCLEOTIDE SEQUENCE</scope>
    <source>
        <tissue evidence="2">Salivary gland</tissue>
    </source>
</reference>
<name>A0A0K8RAT5_IXORI</name>
<accession>A0A0K8RAT5</accession>
<dbReference type="AlphaFoldDB" id="A0A0K8RAT5"/>
<organism evidence="2">
    <name type="scientific">Ixodes ricinus</name>
    <name type="common">Common tick</name>
    <name type="synonym">Acarus ricinus</name>
    <dbReference type="NCBI Taxonomy" id="34613"/>
    <lineage>
        <taxon>Eukaryota</taxon>
        <taxon>Metazoa</taxon>
        <taxon>Ecdysozoa</taxon>
        <taxon>Arthropoda</taxon>
        <taxon>Chelicerata</taxon>
        <taxon>Arachnida</taxon>
        <taxon>Acari</taxon>
        <taxon>Parasitiformes</taxon>
        <taxon>Ixodida</taxon>
        <taxon>Ixodoidea</taxon>
        <taxon>Ixodidae</taxon>
        <taxon>Ixodinae</taxon>
        <taxon>Ixodes</taxon>
    </lineage>
</organism>
<evidence type="ECO:0000313" key="2">
    <source>
        <dbReference type="EMBL" id="JAA68272.1"/>
    </source>
</evidence>
<proteinExistence type="evidence at transcript level"/>
<keyword evidence="1" id="KW-1133">Transmembrane helix</keyword>